<reference evidence="1 2" key="1">
    <citation type="submission" date="2016-08" db="EMBL/GenBank/DDBJ databases">
        <title>Genome sequence of Clavibacter michiganensis subsp. michiganensis strain CASJ007.</title>
        <authorList>
            <person name="Thapa S.P."/>
            <person name="Coaker G."/>
        </authorList>
    </citation>
    <scope>NUCLEOTIDE SEQUENCE [LARGE SCALE GENOMIC DNA]</scope>
    <source>
        <strain evidence="1">CASJ007</strain>
    </source>
</reference>
<dbReference type="AlphaFoldDB" id="A0A251XGH5"/>
<sequence>MIVPLGFVSDHMEVKWDLDNEATESAQENGLYSVRVPTRACTPRTSTASSTSCWSAATA</sequence>
<protein>
    <submittedName>
        <fullName evidence="1">Ferrochelatase</fullName>
    </submittedName>
</protein>
<dbReference type="GO" id="GO:0006783">
    <property type="term" value="P:heme biosynthetic process"/>
    <property type="evidence" value="ECO:0007669"/>
    <property type="project" value="InterPro"/>
</dbReference>
<dbReference type="Proteomes" id="UP000195062">
    <property type="component" value="Unassembled WGS sequence"/>
</dbReference>
<evidence type="ECO:0000313" key="2">
    <source>
        <dbReference type="Proteomes" id="UP000195062"/>
    </source>
</evidence>
<dbReference type="Pfam" id="PF00762">
    <property type="entry name" value="Ferrochelatase"/>
    <property type="match status" value="1"/>
</dbReference>
<dbReference type="SUPFAM" id="SSF53800">
    <property type="entry name" value="Chelatase"/>
    <property type="match status" value="1"/>
</dbReference>
<name>A0A251XGH5_CLAMM</name>
<organism evidence="1 2">
    <name type="scientific">Clavibacter michiganensis subsp. michiganensis</name>
    <dbReference type="NCBI Taxonomy" id="33013"/>
    <lineage>
        <taxon>Bacteria</taxon>
        <taxon>Bacillati</taxon>
        <taxon>Actinomycetota</taxon>
        <taxon>Actinomycetes</taxon>
        <taxon>Micrococcales</taxon>
        <taxon>Microbacteriaceae</taxon>
        <taxon>Clavibacter</taxon>
    </lineage>
</organism>
<comment type="caution">
    <text evidence="1">The sequence shown here is derived from an EMBL/GenBank/DDBJ whole genome shotgun (WGS) entry which is preliminary data.</text>
</comment>
<dbReference type="GO" id="GO:0004325">
    <property type="term" value="F:ferrochelatase activity"/>
    <property type="evidence" value="ECO:0007669"/>
    <property type="project" value="InterPro"/>
</dbReference>
<proteinExistence type="predicted"/>
<keyword evidence="2" id="KW-1185">Reference proteome</keyword>
<dbReference type="InterPro" id="IPR001015">
    <property type="entry name" value="Ferrochelatase"/>
</dbReference>
<dbReference type="EMBL" id="MDHH01000004">
    <property type="protein sequence ID" value="OUE01003.1"/>
    <property type="molecule type" value="Genomic_DNA"/>
</dbReference>
<dbReference type="Gene3D" id="3.40.50.1400">
    <property type="match status" value="1"/>
</dbReference>
<accession>A0A251XGH5</accession>
<evidence type="ECO:0000313" key="1">
    <source>
        <dbReference type="EMBL" id="OUE01003.1"/>
    </source>
</evidence>
<gene>
    <name evidence="1" type="primary">hemH_1</name>
    <name evidence="1" type="ORF">CMMCAS07_16305</name>
</gene>